<dbReference type="EMBL" id="QEKW01000002">
    <property type="protein sequence ID" value="PVZ13136.1"/>
    <property type="molecule type" value="Genomic_DNA"/>
</dbReference>
<evidence type="ECO:0000313" key="3">
    <source>
        <dbReference type="Proteomes" id="UP000245639"/>
    </source>
</evidence>
<feature type="region of interest" description="Disordered" evidence="1">
    <location>
        <begin position="68"/>
        <end position="93"/>
    </location>
</feature>
<dbReference type="RefSeq" id="WP_207787085.1">
    <property type="nucleotide sequence ID" value="NZ_QEKW01000002.1"/>
</dbReference>
<sequence length="93" mass="9769">MSLRDKVQTGADALARKSMDAAAKGQAKVEAMQAKRRGDALLHDLGAAVYLEHQSGRTTETSRALLAELDQHAAEHGLDTSPDVTRPAASSGS</sequence>
<accession>A0A2U1FLX9</accession>
<keyword evidence="3" id="KW-1185">Reference proteome</keyword>
<comment type="caution">
    <text evidence="2">The sequence shown here is derived from an EMBL/GenBank/DDBJ whole genome shotgun (WGS) entry which is preliminary data.</text>
</comment>
<organism evidence="2 3">
    <name type="scientific">Actinomycetospora cinnamomea</name>
    <dbReference type="NCBI Taxonomy" id="663609"/>
    <lineage>
        <taxon>Bacteria</taxon>
        <taxon>Bacillati</taxon>
        <taxon>Actinomycetota</taxon>
        <taxon>Actinomycetes</taxon>
        <taxon>Pseudonocardiales</taxon>
        <taxon>Pseudonocardiaceae</taxon>
        <taxon>Actinomycetospora</taxon>
    </lineage>
</organism>
<reference evidence="2 3" key="1">
    <citation type="submission" date="2018-04" db="EMBL/GenBank/DDBJ databases">
        <title>Genomic Encyclopedia of Type Strains, Phase IV (KMG-IV): sequencing the most valuable type-strain genomes for metagenomic binning, comparative biology and taxonomic classification.</title>
        <authorList>
            <person name="Goeker M."/>
        </authorList>
    </citation>
    <scope>NUCLEOTIDE SEQUENCE [LARGE SCALE GENOMIC DNA]</scope>
    <source>
        <strain evidence="2 3">DSM 45771</strain>
    </source>
</reference>
<dbReference type="AlphaFoldDB" id="A0A2U1FLX9"/>
<protein>
    <submittedName>
        <fullName evidence="2">Uncharacterized protein</fullName>
    </submittedName>
</protein>
<proteinExistence type="predicted"/>
<evidence type="ECO:0000313" key="2">
    <source>
        <dbReference type="EMBL" id="PVZ13136.1"/>
    </source>
</evidence>
<gene>
    <name evidence="2" type="ORF">C8D89_102286</name>
</gene>
<dbReference type="Proteomes" id="UP000245639">
    <property type="component" value="Unassembled WGS sequence"/>
</dbReference>
<feature type="compositionally biased region" description="Basic and acidic residues" evidence="1">
    <location>
        <begin position="69"/>
        <end position="78"/>
    </location>
</feature>
<name>A0A2U1FLX9_9PSEU</name>
<evidence type="ECO:0000256" key="1">
    <source>
        <dbReference type="SAM" id="MobiDB-lite"/>
    </source>
</evidence>